<comment type="subcellular location">
    <subcellularLocation>
        <location evidence="7">Cell inner membrane</location>
        <topology evidence="7">Multi-pass membrane protein</topology>
    </subcellularLocation>
    <subcellularLocation>
        <location evidence="1">Cell membrane</location>
        <topology evidence="1">Multi-pass membrane protein</topology>
    </subcellularLocation>
</comment>
<dbReference type="InterPro" id="IPR055348">
    <property type="entry name" value="DctQ"/>
</dbReference>
<evidence type="ECO:0000256" key="6">
    <source>
        <dbReference type="ARBA" id="ARBA00023136"/>
    </source>
</evidence>
<keyword evidence="4 7" id="KW-0812">Transmembrane</keyword>
<comment type="subunit">
    <text evidence="7">The complex comprises the extracytoplasmic solute receptor protein and the two transmembrane proteins.</text>
</comment>
<feature type="transmembrane region" description="Helical" evidence="7">
    <location>
        <begin position="91"/>
        <end position="112"/>
    </location>
</feature>
<protein>
    <recommendedName>
        <fullName evidence="7">TRAP transporter small permease protein</fullName>
    </recommendedName>
</protein>
<feature type="transmembrane region" description="Helical" evidence="7">
    <location>
        <begin position="53"/>
        <end position="70"/>
    </location>
</feature>
<keyword evidence="2 7" id="KW-0813">Transport</keyword>
<feature type="domain" description="Tripartite ATP-independent periplasmic transporters DctQ component" evidence="8">
    <location>
        <begin position="25"/>
        <end position="153"/>
    </location>
</feature>
<evidence type="ECO:0000256" key="1">
    <source>
        <dbReference type="ARBA" id="ARBA00004651"/>
    </source>
</evidence>
<dbReference type="RefSeq" id="WP_126697722.1">
    <property type="nucleotide sequence ID" value="NZ_RWKW01000003.1"/>
</dbReference>
<comment type="caution">
    <text evidence="9">The sequence shown here is derived from an EMBL/GenBank/DDBJ whole genome shotgun (WGS) entry which is preliminary data.</text>
</comment>
<evidence type="ECO:0000256" key="2">
    <source>
        <dbReference type="ARBA" id="ARBA00022448"/>
    </source>
</evidence>
<dbReference type="Proteomes" id="UP000278398">
    <property type="component" value="Unassembled WGS sequence"/>
</dbReference>
<evidence type="ECO:0000313" key="10">
    <source>
        <dbReference type="Proteomes" id="UP000278398"/>
    </source>
</evidence>
<evidence type="ECO:0000259" key="8">
    <source>
        <dbReference type="Pfam" id="PF04290"/>
    </source>
</evidence>
<keyword evidence="10" id="KW-1185">Reference proteome</keyword>
<name>A0A3R9YI02_9HYPH</name>
<comment type="similarity">
    <text evidence="7">Belongs to the TRAP transporter small permease family.</text>
</comment>
<proteinExistence type="inferred from homology"/>
<dbReference type="Pfam" id="PF04290">
    <property type="entry name" value="DctQ"/>
    <property type="match status" value="1"/>
</dbReference>
<dbReference type="GO" id="GO:0022857">
    <property type="term" value="F:transmembrane transporter activity"/>
    <property type="evidence" value="ECO:0007669"/>
    <property type="project" value="UniProtKB-UniRule"/>
</dbReference>
<dbReference type="AlphaFoldDB" id="A0A3R9YI02"/>
<organism evidence="9 10">
    <name type="scientific">Aquibium carbonis</name>
    <dbReference type="NCBI Taxonomy" id="2495581"/>
    <lineage>
        <taxon>Bacteria</taxon>
        <taxon>Pseudomonadati</taxon>
        <taxon>Pseudomonadota</taxon>
        <taxon>Alphaproteobacteria</taxon>
        <taxon>Hyphomicrobiales</taxon>
        <taxon>Phyllobacteriaceae</taxon>
        <taxon>Aquibium</taxon>
    </lineage>
</organism>
<dbReference type="EMBL" id="RWKW01000003">
    <property type="protein sequence ID" value="RST88181.1"/>
    <property type="molecule type" value="Genomic_DNA"/>
</dbReference>
<dbReference type="OrthoDB" id="6183232at2"/>
<gene>
    <name evidence="9" type="ORF">EJC49_01665</name>
</gene>
<evidence type="ECO:0000313" key="9">
    <source>
        <dbReference type="EMBL" id="RST88181.1"/>
    </source>
</evidence>
<keyword evidence="6 7" id="KW-0472">Membrane</keyword>
<dbReference type="GO" id="GO:0005886">
    <property type="term" value="C:plasma membrane"/>
    <property type="evidence" value="ECO:0007669"/>
    <property type="project" value="UniProtKB-SubCell"/>
</dbReference>
<comment type="function">
    <text evidence="7">Part of the tripartite ATP-independent periplasmic (TRAP) transport system.</text>
</comment>
<feature type="transmembrane region" description="Helical" evidence="7">
    <location>
        <begin position="132"/>
        <end position="155"/>
    </location>
</feature>
<feature type="transmembrane region" description="Helical" evidence="7">
    <location>
        <begin position="12"/>
        <end position="33"/>
    </location>
</feature>
<evidence type="ECO:0000256" key="3">
    <source>
        <dbReference type="ARBA" id="ARBA00022475"/>
    </source>
</evidence>
<sequence length="176" mass="19259">MAVSRLVHALARLMAILGGIVLAFLTIMTVLSITGRALIPIGFGPVPGDFELVEAGTAFAVFAFLPWCQLNRGHATVDLFTNYLPAAANRWIDLVSETLMTIIFVVLAWRLWVGMSDKMRYGETTFILQYPVWWGFAAAMVGAVVCVIVSVYMTGVRIQEVRTGRSNVAPTHGGMH</sequence>
<evidence type="ECO:0000256" key="4">
    <source>
        <dbReference type="ARBA" id="ARBA00022692"/>
    </source>
</evidence>
<accession>A0A3R9YI02</accession>
<reference evidence="9 10" key="1">
    <citation type="submission" date="2018-12" db="EMBL/GenBank/DDBJ databases">
        <title>Mesorhizobium carbonis sp. nov., isolated from coal mine water.</title>
        <authorList>
            <person name="Xin W."/>
            <person name="Xu Z."/>
            <person name="Xiang F."/>
            <person name="Zhang J."/>
            <person name="Xi L."/>
            <person name="Liu J."/>
        </authorList>
    </citation>
    <scope>NUCLEOTIDE SEQUENCE [LARGE SCALE GENOMIC DNA]</scope>
    <source>
        <strain evidence="9 10">B2.3</strain>
    </source>
</reference>
<evidence type="ECO:0000256" key="5">
    <source>
        <dbReference type="ARBA" id="ARBA00022989"/>
    </source>
</evidence>
<keyword evidence="5 7" id="KW-1133">Transmembrane helix</keyword>
<evidence type="ECO:0000256" key="7">
    <source>
        <dbReference type="RuleBase" id="RU369079"/>
    </source>
</evidence>
<keyword evidence="3" id="KW-1003">Cell membrane</keyword>
<keyword evidence="7" id="KW-0997">Cell inner membrane</keyword>